<gene>
    <name evidence="1" type="ORF">EG849_05645</name>
</gene>
<evidence type="ECO:0000313" key="2">
    <source>
        <dbReference type="Proteomes" id="UP000271937"/>
    </source>
</evidence>
<reference evidence="1 2" key="1">
    <citation type="submission" date="2018-11" db="EMBL/GenBank/DDBJ databases">
        <title>Flavobacterium sp. nov., YIM 102600 draft genome.</title>
        <authorList>
            <person name="Li G."/>
            <person name="Jiang Y."/>
        </authorList>
    </citation>
    <scope>NUCLEOTIDE SEQUENCE [LARGE SCALE GENOMIC DNA]</scope>
    <source>
        <strain evidence="1 2">YIM 102600</strain>
    </source>
</reference>
<name>A0A3P3WEH8_9FLAO</name>
<evidence type="ECO:0000313" key="1">
    <source>
        <dbReference type="EMBL" id="RRJ92466.1"/>
    </source>
</evidence>
<protein>
    <submittedName>
        <fullName evidence="1">Uncharacterized protein</fullName>
    </submittedName>
</protein>
<dbReference type="AlphaFoldDB" id="A0A3P3WEH8"/>
<keyword evidence="2" id="KW-1185">Reference proteome</keyword>
<proteinExistence type="predicted"/>
<accession>A0A3P3WEH8</accession>
<dbReference type="RefSeq" id="WP_125012108.1">
    <property type="nucleotide sequence ID" value="NZ_RQVR01000005.1"/>
</dbReference>
<dbReference type="OrthoDB" id="9803119at2"/>
<dbReference type="EMBL" id="RQVR01000005">
    <property type="protein sequence ID" value="RRJ92466.1"/>
    <property type="molecule type" value="Genomic_DNA"/>
</dbReference>
<organism evidence="1 2">
    <name type="scientific">Flavobacterium macacae</name>
    <dbReference type="NCBI Taxonomy" id="2488993"/>
    <lineage>
        <taxon>Bacteria</taxon>
        <taxon>Pseudomonadati</taxon>
        <taxon>Bacteroidota</taxon>
        <taxon>Flavobacteriia</taxon>
        <taxon>Flavobacteriales</taxon>
        <taxon>Flavobacteriaceae</taxon>
        <taxon>Flavobacterium</taxon>
    </lineage>
</organism>
<dbReference type="Proteomes" id="UP000271937">
    <property type="component" value="Unassembled WGS sequence"/>
</dbReference>
<comment type="caution">
    <text evidence="1">The sequence shown here is derived from an EMBL/GenBank/DDBJ whole genome shotgun (WGS) entry which is preliminary data.</text>
</comment>
<sequence>MFIESEIRQSTIPVEVIGIIVLDNPEIYISLPAINLLIENNASVIICMKNHLPIGMFLNLNSHHKRRTADNGTKYRVSNL</sequence>